<proteinExistence type="predicted"/>
<evidence type="ECO:0000313" key="1">
    <source>
        <dbReference type="EMBL" id="KAK8842614.1"/>
    </source>
</evidence>
<reference evidence="1 2" key="1">
    <citation type="submission" date="2024-04" db="EMBL/GenBank/DDBJ databases">
        <title>Tritrichomonas musculus Genome.</title>
        <authorList>
            <person name="Alves-Ferreira E."/>
            <person name="Grigg M."/>
            <person name="Lorenzi H."/>
            <person name="Galac M."/>
        </authorList>
    </citation>
    <scope>NUCLEOTIDE SEQUENCE [LARGE SCALE GENOMIC DNA]</scope>
    <source>
        <strain evidence="1 2">EAF2021</strain>
    </source>
</reference>
<organism evidence="1 2">
    <name type="scientific">Tritrichomonas musculus</name>
    <dbReference type="NCBI Taxonomy" id="1915356"/>
    <lineage>
        <taxon>Eukaryota</taxon>
        <taxon>Metamonada</taxon>
        <taxon>Parabasalia</taxon>
        <taxon>Tritrichomonadida</taxon>
        <taxon>Tritrichomonadidae</taxon>
        <taxon>Tritrichomonas</taxon>
    </lineage>
</organism>
<gene>
    <name evidence="1" type="ORF">M9Y10_025473</name>
</gene>
<dbReference type="Proteomes" id="UP001470230">
    <property type="component" value="Unassembled WGS sequence"/>
</dbReference>
<accession>A0ABR2H8T2</accession>
<evidence type="ECO:0008006" key="3">
    <source>
        <dbReference type="Google" id="ProtNLM"/>
    </source>
</evidence>
<sequence length="352" mass="40017">MSSEGLSDLIDFAIKIINESVIGSNLQFLYDSLTDEFKSSITISELGRRLAEMEENHGVITKIGDSTQPTPNPISPGFWTFDISLFIKQTEWLAHFSMNTEHKINDFNFSRRPFFIPAEYFNPHKVISTKINDLPEIYYVKPSKRKTNKIPIIVFIHTAVQMNIDGHFGLRYPFRDLDFIAQHKVGFIKSSYENYGDPDPIVSIAAYSVNAAQKIPECGNVFLMLHGFASLFLSPIFNKISSVLSGIILLNPAWEAVPGSGLENMSPEKIPHQLPILIIGCGNDQILIKDHFDTWKANAPEADSFWFEKCDHFMMDAKQIPQENDYLKTEGHVSEKLMRQIIAWTRSHSSIQ</sequence>
<evidence type="ECO:0000313" key="2">
    <source>
        <dbReference type="Proteomes" id="UP001470230"/>
    </source>
</evidence>
<keyword evidence="2" id="KW-1185">Reference proteome</keyword>
<dbReference type="SUPFAM" id="SSF53474">
    <property type="entry name" value="alpha/beta-Hydrolases"/>
    <property type="match status" value="1"/>
</dbReference>
<protein>
    <recommendedName>
        <fullName evidence="3">Alpha/beta hydrolase</fullName>
    </recommendedName>
</protein>
<name>A0ABR2H8T2_9EUKA</name>
<comment type="caution">
    <text evidence="1">The sequence shown here is derived from an EMBL/GenBank/DDBJ whole genome shotgun (WGS) entry which is preliminary data.</text>
</comment>
<dbReference type="EMBL" id="JAPFFF010000037">
    <property type="protein sequence ID" value="KAK8842614.1"/>
    <property type="molecule type" value="Genomic_DNA"/>
</dbReference>
<dbReference type="InterPro" id="IPR029058">
    <property type="entry name" value="AB_hydrolase_fold"/>
</dbReference>